<dbReference type="EMBL" id="JAEDAF010000019">
    <property type="protein sequence ID" value="MBH8581657.1"/>
    <property type="molecule type" value="Genomic_DNA"/>
</dbReference>
<dbReference type="Proteomes" id="UP000321275">
    <property type="component" value="Unassembled WGS sequence"/>
</dbReference>
<protein>
    <submittedName>
        <fullName evidence="3">HD domain-containing protein</fullName>
    </submittedName>
</protein>
<evidence type="ECO:0000313" key="5">
    <source>
        <dbReference type="Proteomes" id="UP000651738"/>
    </source>
</evidence>
<dbReference type="Proteomes" id="UP000651738">
    <property type="component" value="Unassembled WGS sequence"/>
</dbReference>
<dbReference type="AlphaFoldDB" id="A0A510X823"/>
<dbReference type="PANTHER" id="PTHR35569:SF1">
    <property type="entry name" value="CYANAMIDE HYDRATASE DDI2-RELATED"/>
    <property type="match status" value="1"/>
</dbReference>
<keyword evidence="4" id="KW-1185">Reference proteome</keyword>
<name>A0A510X823_9GAMM</name>
<comment type="caution">
    <text evidence="2">The sequence shown here is derived from an EMBL/GenBank/DDBJ whole genome shotgun (WGS) entry which is preliminary data.</text>
</comment>
<dbReference type="InterPro" id="IPR006674">
    <property type="entry name" value="HD_domain"/>
</dbReference>
<dbReference type="SMART" id="SM00471">
    <property type="entry name" value="HDc"/>
    <property type="match status" value="1"/>
</dbReference>
<dbReference type="RefSeq" id="WP_186809960.1">
    <property type="nucleotide sequence ID" value="NZ_BJUK01000017.1"/>
</dbReference>
<accession>A0A510X823</accession>
<dbReference type="InterPro" id="IPR003607">
    <property type="entry name" value="HD/PDEase_dom"/>
</dbReference>
<organism evidence="2 4">
    <name type="scientific">Bisbaumannia pacifica</name>
    <dbReference type="NCBI Taxonomy" id="77098"/>
    <lineage>
        <taxon>Bacteria</taxon>
        <taxon>Pseudomonadati</taxon>
        <taxon>Pseudomonadota</taxon>
        <taxon>Gammaproteobacteria</taxon>
        <taxon>Oceanospirillales</taxon>
        <taxon>Halomonadaceae</taxon>
        <taxon>Bisbaumannia</taxon>
    </lineage>
</organism>
<evidence type="ECO:0000313" key="2">
    <source>
        <dbReference type="EMBL" id="GEK47533.1"/>
    </source>
</evidence>
<evidence type="ECO:0000313" key="3">
    <source>
        <dbReference type="EMBL" id="MBH8581657.1"/>
    </source>
</evidence>
<dbReference type="EMBL" id="BJUK01000017">
    <property type="protein sequence ID" value="GEK47533.1"/>
    <property type="molecule type" value="Genomic_DNA"/>
</dbReference>
<gene>
    <name evidence="2" type="ORF">HPA02_18160</name>
    <name evidence="3" type="ORF">I7V36_16270</name>
</gene>
<evidence type="ECO:0000313" key="4">
    <source>
        <dbReference type="Proteomes" id="UP000321275"/>
    </source>
</evidence>
<dbReference type="PANTHER" id="PTHR35569">
    <property type="entry name" value="CYANAMIDE HYDRATASE DDI2-RELATED"/>
    <property type="match status" value="1"/>
</dbReference>
<dbReference type="Gene3D" id="1.10.3210.10">
    <property type="entry name" value="Hypothetical protein af1432"/>
    <property type="match status" value="1"/>
</dbReference>
<sequence>MAKLGSMEWGERSDGILSPTERMQMLGGILRAQLGETLSRLARHLGGYRRQRLRIDPERIPVPESAVTRLADELASQHYDEPLRLHCLRTYFFGQLWAQFHGLGIDAETLYVASLLHDLGLTPGFHQQTACCGFAIVGARTARQVVAERQWPPERQRAVYEAISYHLNPYLSLAHHEPEAACLQRGAHLDVIGAGHHLLPDTAIAHIHGAYPRTGFREAILASLSDVEHARGSHASVLASFGFARLASRNPLDRRHGDHRPASE</sequence>
<reference evidence="3 5" key="2">
    <citation type="submission" date="2020-12" db="EMBL/GenBank/DDBJ databases">
        <title>Draft genome sequence of Halomonas pacifica strain CARE-V15.</title>
        <authorList>
            <person name="Vignesh N."/>
            <person name="Thabitha A."/>
            <person name="Saravanan R."/>
            <person name="Manigandan V."/>
        </authorList>
    </citation>
    <scope>NUCLEOTIDE SEQUENCE [LARGE SCALE GENOMIC DNA]</scope>
    <source>
        <strain evidence="3 5">CARE-V15</strain>
    </source>
</reference>
<reference evidence="2 4" key="1">
    <citation type="submission" date="2019-07" db="EMBL/GenBank/DDBJ databases">
        <title>Whole genome shotgun sequence of Halomonas pacifica NBRC 102220.</title>
        <authorList>
            <person name="Hosoyama A."/>
            <person name="Uohara A."/>
            <person name="Ohji S."/>
            <person name="Ichikawa N."/>
        </authorList>
    </citation>
    <scope>NUCLEOTIDE SEQUENCE [LARGE SCALE GENOMIC DNA]</scope>
    <source>
        <strain evidence="2 4">NBRC 102220</strain>
    </source>
</reference>
<dbReference type="SUPFAM" id="SSF109604">
    <property type="entry name" value="HD-domain/PDEase-like"/>
    <property type="match status" value="1"/>
</dbReference>
<proteinExistence type="predicted"/>
<evidence type="ECO:0000259" key="1">
    <source>
        <dbReference type="SMART" id="SM00471"/>
    </source>
</evidence>
<dbReference type="Pfam" id="PF01966">
    <property type="entry name" value="HD"/>
    <property type="match status" value="1"/>
</dbReference>
<feature type="domain" description="HD/PDEase" evidence="1">
    <location>
        <begin position="79"/>
        <end position="240"/>
    </location>
</feature>